<gene>
    <name evidence="2" type="ORF">GTZ99_14675</name>
</gene>
<dbReference type="Proteomes" id="UP000753724">
    <property type="component" value="Unassembled WGS sequence"/>
</dbReference>
<keyword evidence="3" id="KW-1185">Reference proteome</keyword>
<name>A0ABW9XGW9_9SPHN</name>
<dbReference type="RefSeq" id="WP_161720206.1">
    <property type="nucleotide sequence ID" value="NZ_JAAAPO010000006.1"/>
</dbReference>
<reference evidence="3" key="1">
    <citation type="submission" date="2020-01" db="EMBL/GenBank/DDBJ databases">
        <title>Sphingomonas sp. strain CSW-10.</title>
        <authorList>
            <person name="Chen W.-M."/>
        </authorList>
    </citation>
    <scope>NUCLEOTIDE SEQUENCE [LARGE SCALE GENOMIC DNA]</scope>
    <source>
        <strain evidence="3">FSY-8</strain>
    </source>
</reference>
<accession>A0ABW9XGW9</accession>
<feature type="domain" description="Acyclic terpene utilisation N-terminal" evidence="1">
    <location>
        <begin position="6"/>
        <end position="439"/>
    </location>
</feature>
<organism evidence="2 3">
    <name type="scientific">Novosphingobium ovatum</name>
    <dbReference type="NCBI Taxonomy" id="1908523"/>
    <lineage>
        <taxon>Bacteria</taxon>
        <taxon>Pseudomonadati</taxon>
        <taxon>Pseudomonadota</taxon>
        <taxon>Alphaproteobacteria</taxon>
        <taxon>Sphingomonadales</taxon>
        <taxon>Sphingomonadaceae</taxon>
        <taxon>Novosphingobium</taxon>
    </lineage>
</organism>
<sequence>MGRASIRIGAGAGFSGDRIDPAVELITRGELDFLCFECLAERTIALAQLARAQDPDGGYDPLLKARMRACLPEAVARGVRIVTNMGAANPLAAMRAALAEARDLGLHGLRMAAVLGDDVLQAVTGQDLPLIDRPGRLGDIAPQVVSANAYLGAFPIARALDQGAQVVFTGRVCDPALFLGPMIHAFGWAVDDWTRLGRGTAVGHLLECAGQLTGGYFADPGVKDVADLARLGFPLAVVEADGHATLTKVAGTGGCLTVATAKEQLMYEILDPAAYRQADVVADFTGITLTQTGPDQVRVTGADGRARPAEVKVSVGYRDGFIGEGQISYAGQSAVARGELAIAIIRERLALLQAPVDELRCDLIGVNAANVTAHRPAPAEVRVRIAGRAASAQAARIIPAEVDALYLNGPAGGGGVTTSLREVVAVASVLLPQGAVVPTILHEVA</sequence>
<dbReference type="InterPro" id="IPR010839">
    <property type="entry name" value="AtuA_N"/>
</dbReference>
<evidence type="ECO:0000313" key="2">
    <source>
        <dbReference type="EMBL" id="NBC37797.1"/>
    </source>
</evidence>
<proteinExistence type="predicted"/>
<dbReference type="PANTHER" id="PTHR47472:SF1">
    <property type="entry name" value="DUF1446-DOMAIN-CONTAINING PROTEIN"/>
    <property type="match status" value="1"/>
</dbReference>
<evidence type="ECO:0000313" key="3">
    <source>
        <dbReference type="Proteomes" id="UP000753724"/>
    </source>
</evidence>
<dbReference type="EMBL" id="JAAAPO010000006">
    <property type="protein sequence ID" value="NBC37797.1"/>
    <property type="molecule type" value="Genomic_DNA"/>
</dbReference>
<protein>
    <submittedName>
        <fullName evidence="2">Acyclic terpene utilization AtuA family protein</fullName>
    </submittedName>
</protein>
<dbReference type="PANTHER" id="PTHR47472">
    <property type="entry name" value="PROPIONYL-COA CARBOXYLASE"/>
    <property type="match status" value="1"/>
</dbReference>
<dbReference type="Pfam" id="PF07287">
    <property type="entry name" value="AtuA"/>
    <property type="match status" value="1"/>
</dbReference>
<comment type="caution">
    <text evidence="2">The sequence shown here is derived from an EMBL/GenBank/DDBJ whole genome shotgun (WGS) entry which is preliminary data.</text>
</comment>
<evidence type="ECO:0000259" key="1">
    <source>
        <dbReference type="Pfam" id="PF07287"/>
    </source>
</evidence>